<dbReference type="InterPro" id="IPR001885">
    <property type="entry name" value="LipOase_mml"/>
</dbReference>
<feature type="binding site" evidence="10">
    <location>
        <position position="366"/>
    </location>
    <ligand>
        <name>Fe cation</name>
        <dbReference type="ChEBI" id="CHEBI:24875"/>
        <note>catalytic</note>
    </ligand>
</feature>
<feature type="site" description="Essential for stabilizing binding to COTL1" evidence="12">
    <location>
        <position position="100"/>
    </location>
</feature>
<evidence type="ECO:0000313" key="17">
    <source>
        <dbReference type="Proteomes" id="UP000694569"/>
    </source>
</evidence>
<proteinExistence type="inferred from homology"/>
<evidence type="ECO:0000256" key="4">
    <source>
        <dbReference type="ARBA" id="ARBA00022490"/>
    </source>
</evidence>
<dbReference type="GO" id="GO:0016702">
    <property type="term" value="F:oxidoreductase activity, acting on single donors with incorporation of molecular oxygen, incorporation of two atoms of oxygen"/>
    <property type="evidence" value="ECO:0007669"/>
    <property type="project" value="InterPro"/>
</dbReference>
<feature type="binding site" evidence="11">
    <location>
        <position position="17"/>
    </location>
    <ligand>
        <name>Ca(2+)</name>
        <dbReference type="ChEBI" id="CHEBI:29108"/>
        <label>1</label>
    </ligand>
</feature>
<dbReference type="SUPFAM" id="SSF48484">
    <property type="entry name" value="Lipoxigenase"/>
    <property type="match status" value="1"/>
</dbReference>
<evidence type="ECO:0000256" key="10">
    <source>
        <dbReference type="PIRSR" id="PIRSR601885-1"/>
    </source>
</evidence>
<evidence type="ECO:0000259" key="15">
    <source>
        <dbReference type="PROSITE" id="PS51393"/>
    </source>
</evidence>
<keyword evidence="8 10" id="KW-0408">Iron</keyword>
<keyword evidence="11" id="KW-0106">Calcium</keyword>
<evidence type="ECO:0000256" key="6">
    <source>
        <dbReference type="ARBA" id="ARBA00022964"/>
    </source>
</evidence>
<dbReference type="GO" id="GO:0005737">
    <property type="term" value="C:cytoplasm"/>
    <property type="evidence" value="ECO:0007669"/>
    <property type="project" value="UniProtKB-SubCell"/>
</dbReference>
<evidence type="ECO:0000256" key="2">
    <source>
        <dbReference type="ARBA" id="ARBA00005189"/>
    </source>
</evidence>
<dbReference type="AlphaFoldDB" id="A0A8C5PZM0"/>
<evidence type="ECO:0000256" key="7">
    <source>
        <dbReference type="ARBA" id="ARBA00023002"/>
    </source>
</evidence>
<organism evidence="16 17">
    <name type="scientific">Leptobrachium leishanense</name>
    <name type="common">Leishan spiny toad</name>
    <dbReference type="NCBI Taxonomy" id="445787"/>
    <lineage>
        <taxon>Eukaryota</taxon>
        <taxon>Metazoa</taxon>
        <taxon>Chordata</taxon>
        <taxon>Craniata</taxon>
        <taxon>Vertebrata</taxon>
        <taxon>Euteleostomi</taxon>
        <taxon>Amphibia</taxon>
        <taxon>Batrachia</taxon>
        <taxon>Anura</taxon>
        <taxon>Pelobatoidea</taxon>
        <taxon>Megophryidae</taxon>
        <taxon>Leptobrachium</taxon>
    </lineage>
</organism>
<dbReference type="SMART" id="SM00308">
    <property type="entry name" value="LH2"/>
    <property type="match status" value="1"/>
</dbReference>
<dbReference type="Gene3D" id="2.60.60.20">
    <property type="entry name" value="PLAT/LH2 domain"/>
    <property type="match status" value="1"/>
</dbReference>
<feature type="binding site" evidence="10">
    <location>
        <position position="541"/>
    </location>
    <ligand>
        <name>Fe cation</name>
        <dbReference type="ChEBI" id="CHEBI:24875"/>
        <note>catalytic</note>
    </ligand>
</feature>
<dbReference type="GO" id="GO:0034440">
    <property type="term" value="P:lipid oxidation"/>
    <property type="evidence" value="ECO:0007669"/>
    <property type="project" value="InterPro"/>
</dbReference>
<comment type="subcellular location">
    <subcellularLocation>
        <location evidence="1">Cytoplasm</location>
    </subcellularLocation>
</comment>
<reference evidence="16" key="2">
    <citation type="submission" date="2025-09" db="UniProtKB">
        <authorList>
            <consortium name="Ensembl"/>
        </authorList>
    </citation>
    <scope>IDENTIFICATION</scope>
</reference>
<dbReference type="Proteomes" id="UP000694569">
    <property type="component" value="Unplaced"/>
</dbReference>
<evidence type="ECO:0000256" key="1">
    <source>
        <dbReference type="ARBA" id="ARBA00004496"/>
    </source>
</evidence>
<comment type="caution">
    <text evidence="13">Lacks conserved residue(s) required for the propagation of feature annotation.</text>
</comment>
<dbReference type="FunFam" id="1.20.245.10:FF:000001">
    <property type="entry name" value="Arachidonate 5-lipoxygenase a"/>
    <property type="match status" value="1"/>
</dbReference>
<dbReference type="Gene3D" id="1.20.245.10">
    <property type="entry name" value="Lipoxygenase-1, Domain 5"/>
    <property type="match status" value="1"/>
</dbReference>
<evidence type="ECO:0000256" key="8">
    <source>
        <dbReference type="ARBA" id="ARBA00023004"/>
    </source>
</evidence>
<dbReference type="InterPro" id="IPR013819">
    <property type="entry name" value="LipOase_C"/>
</dbReference>
<keyword evidence="4" id="KW-0963">Cytoplasm</keyword>
<dbReference type="InterPro" id="IPR001024">
    <property type="entry name" value="PLAT/LH2_dom"/>
</dbReference>
<dbReference type="PROSITE" id="PS50095">
    <property type="entry name" value="PLAT"/>
    <property type="match status" value="1"/>
</dbReference>
<keyword evidence="17" id="KW-1185">Reference proteome</keyword>
<dbReference type="SUPFAM" id="SSF49723">
    <property type="entry name" value="Lipase/lipooxygenase domain (PLAT/LH2 domain)"/>
    <property type="match status" value="1"/>
</dbReference>
<keyword evidence="6" id="KW-0223">Dioxygenase</keyword>
<evidence type="ECO:0000256" key="9">
    <source>
        <dbReference type="ARBA" id="ARBA00023098"/>
    </source>
</evidence>
<feature type="domain" description="Lipoxygenase" evidence="15">
    <location>
        <begin position="115"/>
        <end position="672"/>
    </location>
</feature>
<sequence>MYTYSVEVATGPQMVVGKTDTIFISIVGVQGESPKHCLGDYFSAGTVNYYQVCSQQDLGDLLLVRLYKERSMLIENPWYCEQVTVSSPTGKMTRFPGYLWFCGFMTLEIPEAKGTILAEDLNPILVQQRNLELEQKREIYKWKSFIEGAPHSIDATILEQLPQNEQFPLHKSNFEYSVASTEIELQLKEYTESTDPWADLEDIKKMVSKMTPNSVLVPQMWKEDTFFGYQYLNGPNPVTIKKCTEIPENFPVDQEMVANSFGESTNLQTELEQGNVFVANYKILEDIPPNTINEKGQYLTAPLCLLWKNPEDHLVPIAIQLGQAPGPDNPIFLPNDDEWDWTLAKIWVRNADFQLLQVRQHLLYNHLLAEVFCMATFRQLPMQHPVYKLLVPHLQDTLRIHVLARSQLASPGGLFDQTMAVGSQGAHILLRKVMEDLTFESIFLPDDIHARGMDTIPNYYYRDDGMKIWSATARFLTSIVNYYYKNDDQVVGDAELQAWVNEIYTRGFLGHECTGMPSTLEARPGLIHLMTAVIFICSVQHAVVNGGQFDFGSWMPNAPSSMRQPPPKEKGATTLQTILDTLPEVKTSATALTMVWLLSNEPDNKRCLGNYPEGVFTEELQGYIKYFQETLAEISKQIQEREKNWELTYLYLDPKPIAETDPCEPLPRSPLDPQ</sequence>
<reference evidence="16" key="1">
    <citation type="submission" date="2025-08" db="UniProtKB">
        <authorList>
            <consortium name="Ensembl"/>
        </authorList>
    </citation>
    <scope>IDENTIFICATION</scope>
</reference>
<dbReference type="Gene3D" id="3.10.450.60">
    <property type="match status" value="1"/>
</dbReference>
<dbReference type="GeneTree" id="ENSGT00940000156796"/>
<comment type="pathway">
    <text evidence="2">Lipid metabolism.</text>
</comment>
<dbReference type="InterPro" id="IPR036392">
    <property type="entry name" value="PLAT/LH2_dom_sf"/>
</dbReference>
<evidence type="ECO:0000256" key="12">
    <source>
        <dbReference type="PIRSR" id="PIRSR601885-3"/>
    </source>
</evidence>
<evidence type="ECO:0000256" key="13">
    <source>
        <dbReference type="PROSITE-ProRule" id="PRU00152"/>
    </source>
</evidence>
<dbReference type="PROSITE" id="PS51393">
    <property type="entry name" value="LIPOXYGENASE_3"/>
    <property type="match status" value="1"/>
</dbReference>
<evidence type="ECO:0000313" key="16">
    <source>
        <dbReference type="Ensembl" id="ENSLLEP00000029757.1"/>
    </source>
</evidence>
<dbReference type="OrthoDB" id="407298at2759"/>
<dbReference type="PANTHER" id="PTHR11771">
    <property type="entry name" value="LIPOXYGENASE"/>
    <property type="match status" value="1"/>
</dbReference>
<keyword evidence="5 10" id="KW-0479">Metal-binding</keyword>
<evidence type="ECO:0000259" key="14">
    <source>
        <dbReference type="PROSITE" id="PS50095"/>
    </source>
</evidence>
<dbReference type="GO" id="GO:0005506">
    <property type="term" value="F:iron ion binding"/>
    <property type="evidence" value="ECO:0007669"/>
    <property type="project" value="InterPro"/>
</dbReference>
<keyword evidence="9" id="KW-0443">Lipid metabolism</keyword>
<dbReference type="Ensembl" id="ENSLLET00000030906.1">
    <property type="protein sequence ID" value="ENSLLEP00000029757.1"/>
    <property type="gene ID" value="ENSLLEG00000018866.1"/>
</dbReference>
<dbReference type="PRINTS" id="PR00467">
    <property type="entry name" value="MAMLPOXGNASE"/>
</dbReference>
<comment type="similarity">
    <text evidence="3">Belongs to the lipoxygenase family.</text>
</comment>
<dbReference type="InterPro" id="IPR000907">
    <property type="entry name" value="LipOase"/>
</dbReference>
<evidence type="ECO:0000256" key="3">
    <source>
        <dbReference type="ARBA" id="ARBA00009419"/>
    </source>
</evidence>
<dbReference type="Pfam" id="PF01477">
    <property type="entry name" value="PLAT"/>
    <property type="match status" value="1"/>
</dbReference>
<evidence type="ECO:0000256" key="5">
    <source>
        <dbReference type="ARBA" id="ARBA00022723"/>
    </source>
</evidence>
<dbReference type="PRINTS" id="PR00087">
    <property type="entry name" value="LIPOXYGENASE"/>
</dbReference>
<keyword evidence="7" id="KW-0560">Oxidoreductase</keyword>
<accession>A0A8C5PZM0</accession>
<dbReference type="Pfam" id="PF00305">
    <property type="entry name" value="Lipoxygenase"/>
    <property type="match status" value="1"/>
</dbReference>
<name>A0A8C5PZM0_9ANUR</name>
<feature type="binding site" evidence="10">
    <location>
        <position position="361"/>
    </location>
    <ligand>
        <name>Fe cation</name>
        <dbReference type="ChEBI" id="CHEBI:24875"/>
        <note>catalytic</note>
    </ligand>
</feature>
<comment type="cofactor">
    <cofactor evidence="10">
        <name>Fe cation</name>
        <dbReference type="ChEBI" id="CHEBI:24875"/>
    </cofactor>
    <text evidence="10">Binds 1 Fe cation per subunit.</text>
</comment>
<protein>
    <submittedName>
        <fullName evidence="16">Uncharacterized protein</fullName>
    </submittedName>
</protein>
<dbReference type="InterPro" id="IPR036226">
    <property type="entry name" value="LipOase_C_sf"/>
</dbReference>
<feature type="domain" description="PLAT" evidence="14">
    <location>
        <begin position="2"/>
        <end position="115"/>
    </location>
</feature>
<evidence type="ECO:0000256" key="11">
    <source>
        <dbReference type="PIRSR" id="PIRSR601885-2"/>
    </source>
</evidence>